<dbReference type="AlphaFoldDB" id="A0A2G5CIU8"/>
<evidence type="ECO:0000313" key="1">
    <source>
        <dbReference type="EMBL" id="PIA31232.1"/>
    </source>
</evidence>
<evidence type="ECO:0000313" key="2">
    <source>
        <dbReference type="Proteomes" id="UP000230069"/>
    </source>
</evidence>
<reference evidence="1 2" key="1">
    <citation type="submission" date="2017-09" db="EMBL/GenBank/DDBJ databases">
        <title>WGS assembly of Aquilegia coerulea Goldsmith.</title>
        <authorList>
            <person name="Hodges S."/>
            <person name="Kramer E."/>
            <person name="Nordborg M."/>
            <person name="Tomkins J."/>
            <person name="Borevitz J."/>
            <person name="Derieg N."/>
            <person name="Yan J."/>
            <person name="Mihaltcheva S."/>
            <person name="Hayes R.D."/>
            <person name="Rokhsar D."/>
        </authorList>
    </citation>
    <scope>NUCLEOTIDE SEQUENCE [LARGE SCALE GENOMIC DNA]</scope>
    <source>
        <strain evidence="2">cv. Goldsmith</strain>
    </source>
</reference>
<dbReference type="Proteomes" id="UP000230069">
    <property type="component" value="Unassembled WGS sequence"/>
</dbReference>
<protein>
    <submittedName>
        <fullName evidence="1">Uncharacterized protein</fullName>
    </submittedName>
</protein>
<keyword evidence="2" id="KW-1185">Reference proteome</keyword>
<proteinExistence type="predicted"/>
<accession>A0A2G5CIU8</accession>
<dbReference type="EMBL" id="KZ305068">
    <property type="protein sequence ID" value="PIA31232.1"/>
    <property type="molecule type" value="Genomic_DNA"/>
</dbReference>
<sequence length="93" mass="10694">MQQRMMDMRDGQEQQLIVGDKENVNSKKICSTPLLLKEYTQLRTYEDDILFLKAPSKLKQTGPFIESLLLGKVIPMKDIISEFAISMGRSEEI</sequence>
<gene>
    <name evidence="1" type="ORF">AQUCO_05100029v1</name>
</gene>
<dbReference type="InParanoid" id="A0A2G5CIU8"/>
<organism evidence="1 2">
    <name type="scientific">Aquilegia coerulea</name>
    <name type="common">Rocky mountain columbine</name>
    <dbReference type="NCBI Taxonomy" id="218851"/>
    <lineage>
        <taxon>Eukaryota</taxon>
        <taxon>Viridiplantae</taxon>
        <taxon>Streptophyta</taxon>
        <taxon>Embryophyta</taxon>
        <taxon>Tracheophyta</taxon>
        <taxon>Spermatophyta</taxon>
        <taxon>Magnoliopsida</taxon>
        <taxon>Ranunculales</taxon>
        <taxon>Ranunculaceae</taxon>
        <taxon>Thalictroideae</taxon>
        <taxon>Aquilegia</taxon>
    </lineage>
</organism>
<name>A0A2G5CIU8_AQUCA</name>